<dbReference type="Proteomes" id="UP000035065">
    <property type="component" value="Unassembled WGS sequence"/>
</dbReference>
<dbReference type="STRING" id="644548.SCNU_09804"/>
<evidence type="ECO:0000256" key="1">
    <source>
        <dbReference type="SAM" id="Phobius"/>
    </source>
</evidence>
<accession>F1YJC4</accession>
<dbReference type="SUPFAM" id="SSF54427">
    <property type="entry name" value="NTF2-like"/>
    <property type="match status" value="1"/>
</dbReference>
<gene>
    <name evidence="2" type="ORF">SCNU_09804</name>
</gene>
<evidence type="ECO:0000313" key="3">
    <source>
        <dbReference type="Proteomes" id="UP000035065"/>
    </source>
</evidence>
<keyword evidence="1" id="KW-0472">Membrane</keyword>
<dbReference type="RefSeq" id="WP_009679187.1">
    <property type="nucleotide sequence ID" value="NZ_AEUD01000007.1"/>
</dbReference>
<proteinExistence type="predicted"/>
<protein>
    <submittedName>
        <fullName evidence="2">Uncharacterized protein</fullName>
    </submittedName>
</protein>
<evidence type="ECO:0000313" key="2">
    <source>
        <dbReference type="EMBL" id="EGD55157.1"/>
    </source>
</evidence>
<name>F1YJC4_9ACTN</name>
<keyword evidence="3" id="KW-1185">Reference proteome</keyword>
<dbReference type="OrthoDB" id="9843686at2"/>
<keyword evidence="1" id="KW-0812">Transmembrane</keyword>
<feature type="transmembrane region" description="Helical" evidence="1">
    <location>
        <begin position="12"/>
        <end position="32"/>
    </location>
</feature>
<comment type="caution">
    <text evidence="2">The sequence shown here is derived from an EMBL/GenBank/DDBJ whole genome shotgun (WGS) entry which is preliminary data.</text>
</comment>
<keyword evidence="1" id="KW-1133">Transmembrane helix</keyword>
<organism evidence="2 3">
    <name type="scientific">Gordonia neofelifaecis NRRL B-59395</name>
    <dbReference type="NCBI Taxonomy" id="644548"/>
    <lineage>
        <taxon>Bacteria</taxon>
        <taxon>Bacillati</taxon>
        <taxon>Actinomycetota</taxon>
        <taxon>Actinomycetes</taxon>
        <taxon>Mycobacteriales</taxon>
        <taxon>Gordoniaceae</taxon>
        <taxon>Gordonia</taxon>
    </lineage>
</organism>
<dbReference type="InterPro" id="IPR032710">
    <property type="entry name" value="NTF2-like_dom_sf"/>
</dbReference>
<dbReference type="eggNOG" id="ENOG5031Z47">
    <property type="taxonomic scope" value="Bacteria"/>
</dbReference>
<sequence length="142" mass="14993">MSDNGIQMRHRLAVLGSGLAVVAVAVIVFFVVNSAKQSDTGDAEQREQVEAVYHDYAMAVQSGDVASARVCTGRTEPTEKLAQTEGMLSGIGTAGSEVRVKLVSITVDGTTARVDGALNTMGTDVPLPAELRKVDGRWCVWA</sequence>
<dbReference type="AlphaFoldDB" id="F1YJC4"/>
<dbReference type="EMBL" id="AEUD01000007">
    <property type="protein sequence ID" value="EGD55157.1"/>
    <property type="molecule type" value="Genomic_DNA"/>
</dbReference>
<reference evidence="2 3" key="1">
    <citation type="journal article" date="2011" name="J. Bacteriol.">
        <title>Draft Genome Sequence of Gordonia neofelifaecis NRRL B-59395, a Cholesterol-Degrading Actinomycete.</title>
        <authorList>
            <person name="Ge F."/>
            <person name="Li W."/>
            <person name="Chen G."/>
            <person name="Liu Y."/>
            <person name="Zhang G."/>
            <person name="Yong B."/>
            <person name="Wang Q."/>
            <person name="Wang N."/>
            <person name="Huang Z."/>
            <person name="Li W."/>
            <person name="Wang J."/>
            <person name="Wu C."/>
            <person name="Xie Q."/>
            <person name="Liu G."/>
        </authorList>
    </citation>
    <scope>NUCLEOTIDE SEQUENCE [LARGE SCALE GENOMIC DNA]</scope>
    <source>
        <strain evidence="2 3">NRRL B-59395</strain>
    </source>
</reference>